<organism evidence="1">
    <name type="scientific">marine sediment metagenome</name>
    <dbReference type="NCBI Taxonomy" id="412755"/>
    <lineage>
        <taxon>unclassified sequences</taxon>
        <taxon>metagenomes</taxon>
        <taxon>ecological metagenomes</taxon>
    </lineage>
</organism>
<reference evidence="1" key="1">
    <citation type="journal article" date="2015" name="Nature">
        <title>Complex archaea that bridge the gap between prokaryotes and eukaryotes.</title>
        <authorList>
            <person name="Spang A."/>
            <person name="Saw J.H."/>
            <person name="Jorgensen S.L."/>
            <person name="Zaremba-Niedzwiedzka K."/>
            <person name="Martijn J."/>
            <person name="Lind A.E."/>
            <person name="van Eijk R."/>
            <person name="Schleper C."/>
            <person name="Guy L."/>
            <person name="Ettema T.J."/>
        </authorList>
    </citation>
    <scope>NUCLEOTIDE SEQUENCE</scope>
</reference>
<accession>A0A0F9LKY5</accession>
<proteinExistence type="predicted"/>
<protein>
    <submittedName>
        <fullName evidence="1">Uncharacterized protein</fullName>
    </submittedName>
</protein>
<dbReference type="AlphaFoldDB" id="A0A0F9LKY5"/>
<name>A0A0F9LKY5_9ZZZZ</name>
<gene>
    <name evidence="1" type="ORF">LCGC14_1202460</name>
</gene>
<evidence type="ECO:0000313" key="1">
    <source>
        <dbReference type="EMBL" id="KKM94028.1"/>
    </source>
</evidence>
<sequence>MSDVYVDSELIFKAGATNKVNIIGNPNPERMTSVDWFDQTAINLTNDYTSTLGGANDAVALTAGGTNGVTLTTGTGDNEVSFLAGGLIFDITQEPEIESKVEMTDVSGTFAYFGFSDAVLEATPIATIDGAGGTHEAGATDAVGFVIDADFETSSIYLVSVKTGGAVQAVDTGLAYADGEAKRLKVALDSSGNARGYVDGIQVAYIASAVADVALCAIYNYGTRAADGSNTVIARHLKKWQNEA</sequence>
<comment type="caution">
    <text evidence="1">The sequence shown here is derived from an EMBL/GenBank/DDBJ whole genome shotgun (WGS) entry which is preliminary data.</text>
</comment>
<dbReference type="EMBL" id="LAZR01006191">
    <property type="protein sequence ID" value="KKM94028.1"/>
    <property type="molecule type" value="Genomic_DNA"/>
</dbReference>